<dbReference type="Proteomes" id="UP001279734">
    <property type="component" value="Unassembled WGS sequence"/>
</dbReference>
<evidence type="ECO:0000313" key="1">
    <source>
        <dbReference type="EMBL" id="GMH22307.1"/>
    </source>
</evidence>
<organism evidence="1 2">
    <name type="scientific">Nepenthes gracilis</name>
    <name type="common">Slender pitcher plant</name>
    <dbReference type="NCBI Taxonomy" id="150966"/>
    <lineage>
        <taxon>Eukaryota</taxon>
        <taxon>Viridiplantae</taxon>
        <taxon>Streptophyta</taxon>
        <taxon>Embryophyta</taxon>
        <taxon>Tracheophyta</taxon>
        <taxon>Spermatophyta</taxon>
        <taxon>Magnoliopsida</taxon>
        <taxon>eudicotyledons</taxon>
        <taxon>Gunneridae</taxon>
        <taxon>Pentapetalae</taxon>
        <taxon>Caryophyllales</taxon>
        <taxon>Nepenthaceae</taxon>
        <taxon>Nepenthes</taxon>
    </lineage>
</organism>
<sequence length="164" mass="18456">MTVRQRLRGEFHLNSYQIIRYTAELYLEALYSQVTARMLICCPSAVHSFCCCPTDLPLFLVWRMLQLILSVGLHRSHHSAIVAKGAQGSVLHSEIRNLFWIDTKLHAHLEQDSRCRSILSILLQLACFVALDLPLSSLVHGLMSPSSETIHKLNVSLGMVSGCR</sequence>
<keyword evidence="2" id="KW-1185">Reference proteome</keyword>
<protein>
    <submittedName>
        <fullName evidence="1">Uncharacterized protein</fullName>
    </submittedName>
</protein>
<name>A0AAD3T5D6_NEPGR</name>
<dbReference type="EMBL" id="BSYO01000024">
    <property type="protein sequence ID" value="GMH22307.1"/>
    <property type="molecule type" value="Genomic_DNA"/>
</dbReference>
<evidence type="ECO:0000313" key="2">
    <source>
        <dbReference type="Proteomes" id="UP001279734"/>
    </source>
</evidence>
<comment type="caution">
    <text evidence="1">The sequence shown here is derived from an EMBL/GenBank/DDBJ whole genome shotgun (WGS) entry which is preliminary data.</text>
</comment>
<proteinExistence type="predicted"/>
<accession>A0AAD3T5D6</accession>
<gene>
    <name evidence="1" type="ORF">Nepgr_024150</name>
</gene>
<reference evidence="1" key="1">
    <citation type="submission" date="2023-05" db="EMBL/GenBank/DDBJ databases">
        <title>Nepenthes gracilis genome sequencing.</title>
        <authorList>
            <person name="Fukushima K."/>
        </authorList>
    </citation>
    <scope>NUCLEOTIDE SEQUENCE</scope>
    <source>
        <strain evidence="1">SING2019-196</strain>
    </source>
</reference>
<dbReference type="AlphaFoldDB" id="A0AAD3T5D6"/>